<dbReference type="InterPro" id="IPR001478">
    <property type="entry name" value="PDZ"/>
</dbReference>
<evidence type="ECO:0000313" key="7">
    <source>
        <dbReference type="Proteomes" id="UP000724672"/>
    </source>
</evidence>
<dbReference type="PANTHER" id="PTHR43343:SF3">
    <property type="entry name" value="PROTEASE DO-LIKE 8, CHLOROPLASTIC"/>
    <property type="match status" value="1"/>
</dbReference>
<comment type="caution">
    <text evidence="6">The sequence shown here is derived from an EMBL/GenBank/DDBJ whole genome shotgun (WGS) entry which is preliminary data.</text>
</comment>
<dbReference type="PANTHER" id="PTHR43343">
    <property type="entry name" value="PEPTIDASE S12"/>
    <property type="match status" value="1"/>
</dbReference>
<dbReference type="GO" id="GO:0006508">
    <property type="term" value="P:proteolysis"/>
    <property type="evidence" value="ECO:0007669"/>
    <property type="project" value="UniProtKB-KW"/>
</dbReference>
<keyword evidence="7" id="KW-1185">Reference proteome</keyword>
<feature type="region of interest" description="Disordered" evidence="3">
    <location>
        <begin position="1"/>
        <end position="43"/>
    </location>
</feature>
<dbReference type="InterPro" id="IPR001940">
    <property type="entry name" value="Peptidase_S1C"/>
</dbReference>
<keyword evidence="2" id="KW-0378">Hydrolase</keyword>
<organism evidence="6 7">
    <name type="scientific">Anaeromonas frigoriresistens</name>
    <dbReference type="NCBI Taxonomy" id="2683708"/>
    <lineage>
        <taxon>Bacteria</taxon>
        <taxon>Bacillati</taxon>
        <taxon>Bacillota</taxon>
        <taxon>Tissierellia</taxon>
        <taxon>Tissierellales</taxon>
        <taxon>Thermohalobacteraceae</taxon>
        <taxon>Anaeromonas</taxon>
    </lineage>
</organism>
<dbReference type="Pfam" id="PF13180">
    <property type="entry name" value="PDZ_2"/>
    <property type="match status" value="1"/>
</dbReference>
<keyword evidence="4" id="KW-1133">Transmembrane helix</keyword>
<evidence type="ECO:0000256" key="3">
    <source>
        <dbReference type="SAM" id="MobiDB-lite"/>
    </source>
</evidence>
<dbReference type="Proteomes" id="UP000724672">
    <property type="component" value="Unassembled WGS sequence"/>
</dbReference>
<dbReference type="AlphaFoldDB" id="A0A942Z8Q3"/>
<dbReference type="EMBL" id="WSFT01000036">
    <property type="protein sequence ID" value="MBS4538508.1"/>
    <property type="molecule type" value="Genomic_DNA"/>
</dbReference>
<dbReference type="SMART" id="SM00228">
    <property type="entry name" value="PDZ"/>
    <property type="match status" value="1"/>
</dbReference>
<evidence type="ECO:0000256" key="1">
    <source>
        <dbReference type="ARBA" id="ARBA00022670"/>
    </source>
</evidence>
<feature type="compositionally biased region" description="Polar residues" evidence="3">
    <location>
        <begin position="1"/>
        <end position="10"/>
    </location>
</feature>
<dbReference type="Gene3D" id="2.30.42.10">
    <property type="match status" value="1"/>
</dbReference>
<keyword evidence="4" id="KW-0812">Transmembrane</keyword>
<accession>A0A942Z8Q3</accession>
<keyword evidence="1" id="KW-0645">Protease</keyword>
<sequence>MNDDNNSIINGFSGDSEREEKIENNENKQWHSPAPNTKAPVYREKEKPKRGFISYFIVALVAALIGGLISAYIAPQYLYGNIIPIPNNGGNVNPQNITINSQEDMNIVSAVAEKSMNSVVGITTMTTQQNFFGNNVPLEGVGSGVIIESNGYILTNSHVIDNGQADEITVQFADGSKSIAEVLWNESALDLAIIKVNDTNLPVAELGDSDDLIVGEPAIAIGNPLGLQFQRTVTSGVISGLDRTIASENVMMENLIQTDASINPGNSGGALLNKEGKVIGINTAKITSAEGLGFSVPINIAKPVIEQIISEGEFNMAFMGVSGIEVSKYEKALGVDIEAEEGFIIIEVVPGSPAAVGGIQQNDIITKIGDKEVTNYTTLRKALYNHKPGDTTEITIIRNGENKKLDITFKETPKEAKNK</sequence>
<evidence type="ECO:0000259" key="5">
    <source>
        <dbReference type="PROSITE" id="PS50106"/>
    </source>
</evidence>
<dbReference type="Pfam" id="PF13365">
    <property type="entry name" value="Trypsin_2"/>
    <property type="match status" value="1"/>
</dbReference>
<dbReference type="InterPro" id="IPR009003">
    <property type="entry name" value="Peptidase_S1_PA"/>
</dbReference>
<dbReference type="RefSeq" id="WP_203366434.1">
    <property type="nucleotide sequence ID" value="NZ_WSFT01000036.1"/>
</dbReference>
<evidence type="ECO:0000256" key="2">
    <source>
        <dbReference type="ARBA" id="ARBA00022801"/>
    </source>
</evidence>
<evidence type="ECO:0000256" key="4">
    <source>
        <dbReference type="SAM" id="Phobius"/>
    </source>
</evidence>
<dbReference type="PRINTS" id="PR00834">
    <property type="entry name" value="PROTEASES2C"/>
</dbReference>
<name>A0A942Z8Q3_9FIRM</name>
<feature type="transmembrane region" description="Helical" evidence="4">
    <location>
        <begin position="52"/>
        <end position="74"/>
    </location>
</feature>
<gene>
    <name evidence="6" type="ORF">GOQ27_08530</name>
</gene>
<feature type="compositionally biased region" description="Basic and acidic residues" evidence="3">
    <location>
        <begin position="15"/>
        <end position="29"/>
    </location>
</feature>
<dbReference type="GO" id="GO:0004252">
    <property type="term" value="F:serine-type endopeptidase activity"/>
    <property type="evidence" value="ECO:0007669"/>
    <property type="project" value="InterPro"/>
</dbReference>
<protein>
    <submittedName>
        <fullName evidence="6">Trypsin-like peptidase domain-containing protein</fullName>
    </submittedName>
</protein>
<dbReference type="PROSITE" id="PS50106">
    <property type="entry name" value="PDZ"/>
    <property type="match status" value="1"/>
</dbReference>
<dbReference type="InterPro" id="IPR051201">
    <property type="entry name" value="Chloro_Bact_Ser_Proteases"/>
</dbReference>
<keyword evidence="4" id="KW-0472">Membrane</keyword>
<dbReference type="InterPro" id="IPR036034">
    <property type="entry name" value="PDZ_sf"/>
</dbReference>
<feature type="domain" description="PDZ" evidence="5">
    <location>
        <begin position="323"/>
        <end position="400"/>
    </location>
</feature>
<dbReference type="SUPFAM" id="SSF50494">
    <property type="entry name" value="Trypsin-like serine proteases"/>
    <property type="match status" value="1"/>
</dbReference>
<dbReference type="SUPFAM" id="SSF50156">
    <property type="entry name" value="PDZ domain-like"/>
    <property type="match status" value="1"/>
</dbReference>
<evidence type="ECO:0000313" key="6">
    <source>
        <dbReference type="EMBL" id="MBS4538508.1"/>
    </source>
</evidence>
<proteinExistence type="predicted"/>
<reference evidence="6" key="1">
    <citation type="submission" date="2019-12" db="EMBL/GenBank/DDBJ databases">
        <title>Clostridiaceae gen. nov. sp. nov., isolated from sediment in Xinjiang, China.</title>
        <authorList>
            <person name="Zhang R."/>
        </authorList>
    </citation>
    <scope>NUCLEOTIDE SEQUENCE</scope>
    <source>
        <strain evidence="6">D2Q-11</strain>
    </source>
</reference>
<dbReference type="Gene3D" id="2.40.10.120">
    <property type="match status" value="1"/>
</dbReference>